<dbReference type="ESTHER" id="9delt-q2djc6">
    <property type="family name" value="AlphaBeta_hydrolase"/>
</dbReference>
<name>A5GED8_GEOUR</name>
<dbReference type="Pfam" id="PF00561">
    <property type="entry name" value="Abhydrolase_1"/>
    <property type="match status" value="1"/>
</dbReference>
<dbReference type="HOGENOM" id="CLU_911194_0_0_7"/>
<dbReference type="InterPro" id="IPR029058">
    <property type="entry name" value="AB_hydrolase_fold"/>
</dbReference>
<evidence type="ECO:0000256" key="2">
    <source>
        <dbReference type="ARBA" id="ARBA00023098"/>
    </source>
</evidence>
<keyword evidence="5" id="KW-1185">Reference proteome</keyword>
<evidence type="ECO:0000313" key="4">
    <source>
        <dbReference type="EMBL" id="ABQ25793.1"/>
    </source>
</evidence>
<dbReference type="STRING" id="351605.Gura_1597"/>
<dbReference type="KEGG" id="gur:Gura_1597"/>
<dbReference type="InterPro" id="IPR000073">
    <property type="entry name" value="AB_hydrolase_1"/>
</dbReference>
<organism evidence="4 5">
    <name type="scientific">Geotalea uraniireducens (strain Rf4)</name>
    <name type="common">Geobacter uraniireducens</name>
    <dbReference type="NCBI Taxonomy" id="351605"/>
    <lineage>
        <taxon>Bacteria</taxon>
        <taxon>Pseudomonadati</taxon>
        <taxon>Thermodesulfobacteriota</taxon>
        <taxon>Desulfuromonadia</taxon>
        <taxon>Geobacterales</taxon>
        <taxon>Geobacteraceae</taxon>
        <taxon>Geotalea</taxon>
    </lineage>
</organism>
<evidence type="ECO:0000259" key="3">
    <source>
        <dbReference type="Pfam" id="PF00561"/>
    </source>
</evidence>
<evidence type="ECO:0000256" key="1">
    <source>
        <dbReference type="ARBA" id="ARBA00022963"/>
    </source>
</evidence>
<feature type="domain" description="AB hydrolase-1" evidence="3">
    <location>
        <begin position="1"/>
        <end position="112"/>
    </location>
</feature>
<dbReference type="RefSeq" id="WP_011938503.1">
    <property type="nucleotide sequence ID" value="NC_009483.1"/>
</dbReference>
<keyword evidence="1" id="KW-0442">Lipid degradation</keyword>
<dbReference type="Proteomes" id="UP000006695">
    <property type="component" value="Chromosome"/>
</dbReference>
<accession>A5GED8</accession>
<reference evidence="4 5" key="1">
    <citation type="submission" date="2007-05" db="EMBL/GenBank/DDBJ databases">
        <title>Complete sequence of Geobacter uraniireducens Rf4.</title>
        <authorList>
            <consortium name="US DOE Joint Genome Institute"/>
            <person name="Copeland A."/>
            <person name="Lucas S."/>
            <person name="Lapidus A."/>
            <person name="Barry K."/>
            <person name="Detter J.C."/>
            <person name="Glavina del Rio T."/>
            <person name="Hammon N."/>
            <person name="Israni S."/>
            <person name="Dalin E."/>
            <person name="Tice H."/>
            <person name="Pitluck S."/>
            <person name="Chertkov O."/>
            <person name="Brettin T."/>
            <person name="Bruce D."/>
            <person name="Han C."/>
            <person name="Schmutz J."/>
            <person name="Larimer F."/>
            <person name="Land M."/>
            <person name="Hauser L."/>
            <person name="Kyrpides N."/>
            <person name="Mikhailova N."/>
            <person name="Shelobolina E."/>
            <person name="Aklujkar M."/>
            <person name="Lovley D."/>
            <person name="Richardson P."/>
        </authorList>
    </citation>
    <scope>NUCLEOTIDE SEQUENCE [LARGE SCALE GENOMIC DNA]</scope>
    <source>
        <strain evidence="4 5">Rf4</strain>
    </source>
</reference>
<dbReference type="OrthoDB" id="5495123at2"/>
<proteinExistence type="predicted"/>
<protein>
    <submittedName>
        <fullName evidence="4">Alpha/beta hydrolase fold protein</fullName>
    </submittedName>
</protein>
<keyword evidence="4" id="KW-0378">Hydrolase</keyword>
<dbReference type="GO" id="GO:0016787">
    <property type="term" value="F:hydrolase activity"/>
    <property type="evidence" value="ECO:0007669"/>
    <property type="project" value="UniProtKB-KW"/>
</dbReference>
<keyword evidence="2" id="KW-0443">Lipid metabolism</keyword>
<dbReference type="AlphaFoldDB" id="A5GED8"/>
<dbReference type="EMBL" id="CP000698">
    <property type="protein sequence ID" value="ABQ25793.1"/>
    <property type="molecule type" value="Genomic_DNA"/>
</dbReference>
<dbReference type="PANTHER" id="PTHR11005">
    <property type="entry name" value="LYSOSOMAL ACID LIPASE-RELATED"/>
    <property type="match status" value="1"/>
</dbReference>
<sequence>MLHGAIENGRIFYSDSGRGLAPYLAGQGYDVYVADLRGRGGSTPAISRMSRFGQTEAITEDIPAFVNHIIERRGLIPQHWIAHSWGGVLLSSYLARFADHRDLVRSAVYFGSKRMVRVWNFHRLLKVDLVWNGLCHLISDLAGYLPARRLGIGSDSETLKSHCQSSEWVKKDAWVDSDDGFDYGAAIGQVQLPPIWYLAAERDHALGHPRDVADFRRSAGVQESSYTVLSRRNGNLHDYDHINMLTHPDAPADHFPLIVHWLKEHETAAGAARN</sequence>
<dbReference type="SUPFAM" id="SSF53474">
    <property type="entry name" value="alpha/beta-Hydrolases"/>
    <property type="match status" value="1"/>
</dbReference>
<dbReference type="Gene3D" id="3.40.50.1820">
    <property type="entry name" value="alpha/beta hydrolase"/>
    <property type="match status" value="1"/>
</dbReference>
<dbReference type="GO" id="GO:0016042">
    <property type="term" value="P:lipid catabolic process"/>
    <property type="evidence" value="ECO:0007669"/>
    <property type="project" value="UniProtKB-KW"/>
</dbReference>
<evidence type="ECO:0000313" key="5">
    <source>
        <dbReference type="Proteomes" id="UP000006695"/>
    </source>
</evidence>
<gene>
    <name evidence="4" type="ordered locus">Gura_1597</name>
</gene>